<dbReference type="STRING" id="1123237.Salmuc_04579"/>
<accession>S9Q2Y0</accession>
<dbReference type="HOGENOM" id="CLU_3172989_0_0_5"/>
<dbReference type="EMBL" id="APVH01000070">
    <property type="protein sequence ID" value="EPX75661.1"/>
    <property type="molecule type" value="Genomic_DNA"/>
</dbReference>
<dbReference type="AlphaFoldDB" id="S9Q2Y0"/>
<comment type="caution">
    <text evidence="1">The sequence shown here is derived from an EMBL/GenBank/DDBJ whole genome shotgun (WGS) entry which is preliminary data.</text>
</comment>
<name>S9Q2Y0_9RHOB</name>
<evidence type="ECO:0000313" key="1">
    <source>
        <dbReference type="EMBL" id="EPX75661.1"/>
    </source>
</evidence>
<gene>
    <name evidence="1" type="ORF">Salmuc_04579</name>
</gene>
<organism evidence="1 2">
    <name type="scientific">Salipiger mucosus DSM 16094</name>
    <dbReference type="NCBI Taxonomy" id="1123237"/>
    <lineage>
        <taxon>Bacteria</taxon>
        <taxon>Pseudomonadati</taxon>
        <taxon>Pseudomonadota</taxon>
        <taxon>Alphaproteobacteria</taxon>
        <taxon>Rhodobacterales</taxon>
        <taxon>Roseobacteraceae</taxon>
        <taxon>Salipiger</taxon>
    </lineage>
</organism>
<sequence length="47" mass="5332">MALAARAGIEGLFWFEADSPFSLHVQRNFNLNGRQGSFCGCEIRLDW</sequence>
<dbReference type="Proteomes" id="UP000015347">
    <property type="component" value="Unassembled WGS sequence"/>
</dbReference>
<keyword evidence="2" id="KW-1185">Reference proteome</keyword>
<protein>
    <submittedName>
        <fullName evidence="1">Uncharacterized protein</fullName>
    </submittedName>
</protein>
<evidence type="ECO:0000313" key="2">
    <source>
        <dbReference type="Proteomes" id="UP000015347"/>
    </source>
</evidence>
<proteinExistence type="predicted"/>
<reference evidence="2" key="1">
    <citation type="journal article" date="2014" name="Stand. Genomic Sci.">
        <title>Genome sequence of the exopolysaccharide-producing Salipiger mucosus type strain (DSM 16094(T)), a moderately halophilic member of the Roseobacter clade.</title>
        <authorList>
            <person name="Riedel T."/>
            <person name="Spring S."/>
            <person name="Fiebig A."/>
            <person name="Petersen J."/>
            <person name="Kyrpides N.C."/>
            <person name="Goker M."/>
            <person name="Klenk H.P."/>
        </authorList>
    </citation>
    <scope>NUCLEOTIDE SEQUENCE [LARGE SCALE GENOMIC DNA]</scope>
    <source>
        <strain evidence="2">DSM 16094</strain>
    </source>
</reference>